<dbReference type="InterPro" id="IPR023983">
    <property type="entry name" value="DNA_S_mod_dnd_assoc_4"/>
</dbReference>
<reference evidence="1 2" key="1">
    <citation type="journal article" date="2015" name="Genome Announc.">
        <title>Draft Genome Sequence of Cyanobacterium Hassallia byssoidea Strain VB512170, Isolated from Monuments in India.</title>
        <authorList>
            <person name="Singh D."/>
            <person name="Chandrababunaidu M.M."/>
            <person name="Panda A."/>
            <person name="Sen D."/>
            <person name="Bhattacharyya S."/>
            <person name="Adhikary S.P."/>
            <person name="Tripathy S."/>
        </authorList>
    </citation>
    <scope>NUCLEOTIDE SEQUENCE [LARGE SCALE GENOMIC DNA]</scope>
    <source>
        <strain evidence="1 2">VB512170</strain>
    </source>
</reference>
<gene>
    <name evidence="1" type="ORF">PI95_032540</name>
</gene>
<name>A0A846HID9_9CYAN</name>
<keyword evidence="2" id="KW-1185">Reference proteome</keyword>
<organism evidence="1 2">
    <name type="scientific">Hassallia byssoidea VB512170</name>
    <dbReference type="NCBI Taxonomy" id="1304833"/>
    <lineage>
        <taxon>Bacteria</taxon>
        <taxon>Bacillati</taxon>
        <taxon>Cyanobacteriota</taxon>
        <taxon>Cyanophyceae</taxon>
        <taxon>Nostocales</taxon>
        <taxon>Tolypothrichaceae</taxon>
        <taxon>Hassallia</taxon>
    </lineage>
</organism>
<evidence type="ECO:0000313" key="2">
    <source>
        <dbReference type="Proteomes" id="UP000031549"/>
    </source>
</evidence>
<proteinExistence type="predicted"/>
<dbReference type="AlphaFoldDB" id="A0A846HID9"/>
<dbReference type="NCBIfam" id="TIGR04062">
    <property type="entry name" value="dnd_assoc_4"/>
    <property type="match status" value="1"/>
</dbReference>
<protein>
    <submittedName>
        <fullName evidence="1">DNA phosphorothioation-associated protein 4</fullName>
    </submittedName>
</protein>
<dbReference type="EMBL" id="JTCM02000154">
    <property type="protein sequence ID" value="NEU77102.1"/>
    <property type="molecule type" value="Genomic_DNA"/>
</dbReference>
<dbReference type="Proteomes" id="UP000031549">
    <property type="component" value="Unassembled WGS sequence"/>
</dbReference>
<accession>A0A846HID9</accession>
<sequence length="159" mass="17817">MAETGRIRVAKDKAELVKALISADGAMGPFQTFADAIVFAAALGAKHNKRVPLGEISKREPSPIGQEVFVSRGYDLVIKLLAITETKDIKIISSDEYKHENERLRVLEEYANGGLEILQQELRGAVDYSERVLLLLSMERDNQELKEDEFDLSKFLNIP</sequence>
<evidence type="ECO:0000313" key="1">
    <source>
        <dbReference type="EMBL" id="NEU77102.1"/>
    </source>
</evidence>
<dbReference type="RefSeq" id="WP_039752464.1">
    <property type="nucleotide sequence ID" value="NZ_JTCM02000154.1"/>
</dbReference>
<comment type="caution">
    <text evidence="1">The sequence shown here is derived from an EMBL/GenBank/DDBJ whole genome shotgun (WGS) entry which is preliminary data.</text>
</comment>